<dbReference type="Gene3D" id="1.25.40.10">
    <property type="entry name" value="Tetratricopeptide repeat domain"/>
    <property type="match status" value="1"/>
</dbReference>
<dbReference type="SMART" id="SM00356">
    <property type="entry name" value="ZnF_C3H1"/>
    <property type="match status" value="2"/>
</dbReference>
<dbReference type="InterPro" id="IPR051966">
    <property type="entry name" value="RPAP3"/>
</dbReference>
<keyword evidence="1 2" id="KW-0802">TPR repeat</keyword>
<feature type="zinc finger region" description="C3H1-type" evidence="3">
    <location>
        <begin position="246"/>
        <end position="268"/>
    </location>
</feature>
<feature type="compositionally biased region" description="Basic and acidic residues" evidence="4">
    <location>
        <begin position="360"/>
        <end position="397"/>
    </location>
</feature>
<organism evidence="6 7">
    <name type="scientific">Tricholomella constricta</name>
    <dbReference type="NCBI Taxonomy" id="117010"/>
    <lineage>
        <taxon>Eukaryota</taxon>
        <taxon>Fungi</taxon>
        <taxon>Dikarya</taxon>
        <taxon>Basidiomycota</taxon>
        <taxon>Agaricomycotina</taxon>
        <taxon>Agaricomycetes</taxon>
        <taxon>Agaricomycetidae</taxon>
        <taxon>Agaricales</taxon>
        <taxon>Tricholomatineae</taxon>
        <taxon>Lyophyllaceae</taxon>
        <taxon>Tricholomella</taxon>
    </lineage>
</organism>
<keyword evidence="3" id="KW-0479">Metal-binding</keyword>
<dbReference type="GO" id="GO:0008270">
    <property type="term" value="F:zinc ion binding"/>
    <property type="evidence" value="ECO:0007669"/>
    <property type="project" value="UniProtKB-KW"/>
</dbReference>
<proteinExistence type="predicted"/>
<feature type="zinc finger region" description="C3H1-type" evidence="3">
    <location>
        <begin position="275"/>
        <end position="303"/>
    </location>
</feature>
<evidence type="ECO:0000256" key="4">
    <source>
        <dbReference type="SAM" id="MobiDB-lite"/>
    </source>
</evidence>
<feature type="region of interest" description="Disordered" evidence="4">
    <location>
        <begin position="349"/>
        <end position="424"/>
    </location>
</feature>
<dbReference type="OrthoDB" id="629492at2759"/>
<feature type="compositionally biased region" description="Basic residues" evidence="4">
    <location>
        <begin position="349"/>
        <end position="359"/>
    </location>
</feature>
<dbReference type="InterPro" id="IPR011990">
    <property type="entry name" value="TPR-like_helical_dom_sf"/>
</dbReference>
<accession>A0A8H5H7I5</accession>
<sequence length="451" mass="49486">MTAAETIPETAIATPSNENLTPHGPVTANANVSTDSVDVVQTAPPTTEERTQAREKALKDRAMKRMERRERNHKLAEEAALAGDALVESGDYAAASVRYVDATELWPSNSEYYLKLTRAYLKCEMYIEAAHAATRALSFDPKSLEARYERGVARLEQGLLPAAKIDFETVIAHSPSHAPAHTSLGRTLTLLQATKIGAYVLSPPPTDTAPDGEPIDFAFPRYEDEKLQLAERSDSSDCNHVGNGVPCRFYNHDGCARGADCEYSHAPDEKSVRNDLGKNICLYFLLSACKFGDVKCIYSHSREALPTTHGWWNDDEQIKRVKSVLELAEKKAKEQRALEALLYRLGGRKGRGKGQGRGKGRSDGAKSTERRGGREKSRGVNRTAEKEKDGGAARADKNLATNGSTSESTSDEMEERMQNGGFTDYELNELAEQGVKPYDDDAHAVLAALSY</sequence>
<dbReference type="AlphaFoldDB" id="A0A8H5H7I5"/>
<keyword evidence="3" id="KW-0863">Zinc-finger</keyword>
<keyword evidence="3" id="KW-0862">Zinc</keyword>
<protein>
    <recommendedName>
        <fullName evidence="5">C3H1-type domain-containing protein</fullName>
    </recommendedName>
</protein>
<dbReference type="InterPro" id="IPR000571">
    <property type="entry name" value="Znf_CCCH"/>
</dbReference>
<dbReference type="InterPro" id="IPR019734">
    <property type="entry name" value="TPR_rpt"/>
</dbReference>
<feature type="region of interest" description="Disordered" evidence="4">
    <location>
        <begin position="1"/>
        <end position="54"/>
    </location>
</feature>
<dbReference type="PROSITE" id="PS50005">
    <property type="entry name" value="TPR"/>
    <property type="match status" value="1"/>
</dbReference>
<evidence type="ECO:0000256" key="1">
    <source>
        <dbReference type="ARBA" id="ARBA00022803"/>
    </source>
</evidence>
<dbReference type="PANTHER" id="PTHR46423:SF1">
    <property type="entry name" value="RNA POLYMERASE II-ASSOCIATED PROTEIN 3"/>
    <property type="match status" value="1"/>
</dbReference>
<evidence type="ECO:0000313" key="7">
    <source>
        <dbReference type="Proteomes" id="UP000565441"/>
    </source>
</evidence>
<evidence type="ECO:0000313" key="6">
    <source>
        <dbReference type="EMBL" id="KAF5378169.1"/>
    </source>
</evidence>
<evidence type="ECO:0000259" key="5">
    <source>
        <dbReference type="PROSITE" id="PS50103"/>
    </source>
</evidence>
<dbReference type="SUPFAM" id="SSF48452">
    <property type="entry name" value="TPR-like"/>
    <property type="match status" value="1"/>
</dbReference>
<dbReference type="Gene3D" id="3.30.1370.210">
    <property type="match status" value="1"/>
</dbReference>
<reference evidence="6 7" key="1">
    <citation type="journal article" date="2020" name="ISME J.">
        <title>Uncovering the hidden diversity of litter-decomposition mechanisms in mushroom-forming fungi.</title>
        <authorList>
            <person name="Floudas D."/>
            <person name="Bentzer J."/>
            <person name="Ahren D."/>
            <person name="Johansson T."/>
            <person name="Persson P."/>
            <person name="Tunlid A."/>
        </authorList>
    </citation>
    <scope>NUCLEOTIDE SEQUENCE [LARGE SCALE GENOMIC DNA]</scope>
    <source>
        <strain evidence="6 7">CBS 661.87</strain>
    </source>
</reference>
<dbReference type="Proteomes" id="UP000565441">
    <property type="component" value="Unassembled WGS sequence"/>
</dbReference>
<dbReference type="GO" id="GO:0101031">
    <property type="term" value="C:protein folding chaperone complex"/>
    <property type="evidence" value="ECO:0007669"/>
    <property type="project" value="TreeGrafter"/>
</dbReference>
<feature type="domain" description="C3H1-type" evidence="5">
    <location>
        <begin position="246"/>
        <end position="268"/>
    </location>
</feature>
<name>A0A8H5H7I5_9AGAR</name>
<dbReference type="PANTHER" id="PTHR46423">
    <property type="entry name" value="RNA POLYMERASE II-ASSOCIATED PROTEIN 3"/>
    <property type="match status" value="1"/>
</dbReference>
<feature type="domain" description="C3H1-type" evidence="5">
    <location>
        <begin position="275"/>
        <end position="303"/>
    </location>
</feature>
<gene>
    <name evidence="6" type="ORF">D9615_007587</name>
</gene>
<dbReference type="PROSITE" id="PS50103">
    <property type="entry name" value="ZF_C3H1"/>
    <property type="match status" value="2"/>
</dbReference>
<dbReference type="EMBL" id="JAACJP010000021">
    <property type="protein sequence ID" value="KAF5378169.1"/>
    <property type="molecule type" value="Genomic_DNA"/>
</dbReference>
<feature type="compositionally biased region" description="Low complexity" evidence="4">
    <location>
        <begin position="1"/>
        <end position="15"/>
    </location>
</feature>
<dbReference type="SMART" id="SM00028">
    <property type="entry name" value="TPR"/>
    <property type="match status" value="3"/>
</dbReference>
<evidence type="ECO:0000256" key="3">
    <source>
        <dbReference type="PROSITE-ProRule" id="PRU00723"/>
    </source>
</evidence>
<comment type="caution">
    <text evidence="6">The sequence shown here is derived from an EMBL/GenBank/DDBJ whole genome shotgun (WGS) entry which is preliminary data.</text>
</comment>
<keyword evidence="7" id="KW-1185">Reference proteome</keyword>
<evidence type="ECO:0000256" key="2">
    <source>
        <dbReference type="PROSITE-ProRule" id="PRU00339"/>
    </source>
</evidence>
<feature type="repeat" description="TPR" evidence="2">
    <location>
        <begin position="110"/>
        <end position="143"/>
    </location>
</feature>